<sequence>MNSEVIPQIVALSDRIETDTAAFQAATGLHCPPGCGKCCENPEVEATVLEMMPLALELWRTGEAAAHLERLSTLDGSESCVFYRPDPFIPGNGRCSVYPWRPTLCRLFAFATVKNKLGNPELAACIRQKQTIPEEVEGAKKAIASGMSAPNFGEVATELANIDPSLGSDRFPINQALERALQRVGLIAHLTFGEQDGDWVA</sequence>
<protein>
    <submittedName>
        <fullName evidence="1">YkgJ family cysteine cluster protein</fullName>
    </submittedName>
</protein>
<dbReference type="EMBL" id="JAFLQW010000144">
    <property type="protein sequence ID" value="MBO0348569.1"/>
    <property type="molecule type" value="Genomic_DNA"/>
</dbReference>
<proteinExistence type="predicted"/>
<keyword evidence="2" id="KW-1185">Reference proteome</keyword>
<name>A0ABS3FN82_9CYAN</name>
<accession>A0ABS3FN82</accession>
<evidence type="ECO:0000313" key="2">
    <source>
        <dbReference type="Proteomes" id="UP000664844"/>
    </source>
</evidence>
<organism evidence="1 2">
    <name type="scientific">Phormidium pseudopriestleyi FRX01</name>
    <dbReference type="NCBI Taxonomy" id="1759528"/>
    <lineage>
        <taxon>Bacteria</taxon>
        <taxon>Bacillati</taxon>
        <taxon>Cyanobacteriota</taxon>
        <taxon>Cyanophyceae</taxon>
        <taxon>Oscillatoriophycideae</taxon>
        <taxon>Oscillatoriales</taxon>
        <taxon>Oscillatoriaceae</taxon>
        <taxon>Phormidium</taxon>
    </lineage>
</organism>
<dbReference type="RefSeq" id="WP_207087116.1">
    <property type="nucleotide sequence ID" value="NZ_JAFLQW010000144.1"/>
</dbReference>
<dbReference type="Pfam" id="PF03692">
    <property type="entry name" value="CxxCxxCC"/>
    <property type="match status" value="1"/>
</dbReference>
<dbReference type="InterPro" id="IPR005358">
    <property type="entry name" value="Puta_zinc/iron-chelating_dom"/>
</dbReference>
<reference evidence="1 2" key="1">
    <citation type="submission" date="2021-03" db="EMBL/GenBank/DDBJ databases">
        <title>Metabolic Capacity of the Antarctic Cyanobacterium Phormidium pseudopriestleyi that Sustains Oxygenic Photosynthesis in the Presence of Hydrogen Sulfide.</title>
        <authorList>
            <person name="Lumian J.E."/>
            <person name="Jungblut A.D."/>
            <person name="Dillon M.L."/>
            <person name="Hawes I."/>
            <person name="Doran P.T."/>
            <person name="Mackey T.J."/>
            <person name="Dick G.J."/>
            <person name="Grettenberger C.L."/>
            <person name="Sumner D.Y."/>
        </authorList>
    </citation>
    <scope>NUCLEOTIDE SEQUENCE [LARGE SCALE GENOMIC DNA]</scope>
    <source>
        <strain evidence="1 2">FRX01</strain>
    </source>
</reference>
<evidence type="ECO:0000313" key="1">
    <source>
        <dbReference type="EMBL" id="MBO0348569.1"/>
    </source>
</evidence>
<gene>
    <name evidence="1" type="ORF">J0895_05495</name>
</gene>
<comment type="caution">
    <text evidence="1">The sequence shown here is derived from an EMBL/GenBank/DDBJ whole genome shotgun (WGS) entry which is preliminary data.</text>
</comment>
<dbReference type="Proteomes" id="UP000664844">
    <property type="component" value="Unassembled WGS sequence"/>
</dbReference>